<dbReference type="PANTHER" id="PTHR12203">
    <property type="entry name" value="KDEL LYS-ASP-GLU-LEU CONTAINING - RELATED"/>
    <property type="match status" value="1"/>
</dbReference>
<dbReference type="SMART" id="SM00672">
    <property type="entry name" value="CAP10"/>
    <property type="match status" value="1"/>
</dbReference>
<organism evidence="2 3">
    <name type="scientific">Pseudogymnoascus verrucosus</name>
    <dbReference type="NCBI Taxonomy" id="342668"/>
    <lineage>
        <taxon>Eukaryota</taxon>
        <taxon>Fungi</taxon>
        <taxon>Dikarya</taxon>
        <taxon>Ascomycota</taxon>
        <taxon>Pezizomycotina</taxon>
        <taxon>Leotiomycetes</taxon>
        <taxon>Thelebolales</taxon>
        <taxon>Thelebolaceae</taxon>
        <taxon>Pseudogymnoascus</taxon>
    </lineage>
</organism>
<dbReference type="Proteomes" id="UP000091956">
    <property type="component" value="Unassembled WGS sequence"/>
</dbReference>
<protein>
    <recommendedName>
        <fullName evidence="1">Glycosyl transferase CAP10 domain-containing protein</fullName>
    </recommendedName>
</protein>
<dbReference type="InterPro" id="IPR051091">
    <property type="entry name" value="O-Glucosyltr/Glycosyltrsf_90"/>
</dbReference>
<reference evidence="2 3" key="1">
    <citation type="submission" date="2016-03" db="EMBL/GenBank/DDBJ databases">
        <title>Comparative genomics of Pseudogymnoascus destructans, the fungus causing white-nose syndrome of bats.</title>
        <authorList>
            <person name="Palmer J.M."/>
            <person name="Drees K.P."/>
            <person name="Foster J.T."/>
            <person name="Lindner D.L."/>
        </authorList>
    </citation>
    <scope>NUCLEOTIDE SEQUENCE [LARGE SCALE GENOMIC DNA]</scope>
    <source>
        <strain evidence="2 3">UAMH 10579</strain>
    </source>
</reference>
<dbReference type="RefSeq" id="XP_018129540.1">
    <property type="nucleotide sequence ID" value="XM_018275892.2"/>
</dbReference>
<name>A0A1B8GIX4_9PEZI</name>
<gene>
    <name evidence="2" type="ORF">VE01_06444</name>
</gene>
<dbReference type="Pfam" id="PF05686">
    <property type="entry name" value="Glyco_transf_90"/>
    <property type="match status" value="1"/>
</dbReference>
<sequence length="444" mass="49727">MALIASSMVFSFSHIFLFGVLILFILYTLRSSVSFQIAVPNYSTSRANHYPSEETLRSRSLTEEQCRTAFPGLLKEVDDAVARGKFVQDTYDPENSLGPVRGRIKDGKLYIIFAQRENDMSKDAVRYRFAVLSQLYRAILTSPTPLPPTTFSLTVSDTPRTGSWSFARPAITPSSPAQNHWPMPHFSHWTWPNPLVGPFDAVLDRIAGIEREARWREKIDKAVWRGTVWFSPIGNKDLRKNLVKVAKGKEWADIEAGRAEVKNATTGVVVEKGNEIRIEEFCRYKYIIYTDGVTYSGRLAFHQACASVLITPPPTYLQPTTHLLRPLYSPTLPSPPTSHPEWPSYPPSEANIIFVKPDWSDLEDTIIWLRANPEVAEGIARRGREEVLLGGMGGQAAEACYWRGLVRGWAGVAGGWEGEDEVEGVRWEEWSVRGVGNGGGRRGG</sequence>
<feature type="domain" description="Glycosyl transferase CAP10" evidence="1">
    <location>
        <begin position="145"/>
        <end position="409"/>
    </location>
</feature>
<evidence type="ECO:0000313" key="2">
    <source>
        <dbReference type="EMBL" id="OBT95807.1"/>
    </source>
</evidence>
<accession>A0A1B8GIX4</accession>
<reference evidence="3" key="2">
    <citation type="journal article" date="2018" name="Nat. Commun.">
        <title>Extreme sensitivity to ultraviolet light in the fungal pathogen causing white-nose syndrome of bats.</title>
        <authorList>
            <person name="Palmer J.M."/>
            <person name="Drees K.P."/>
            <person name="Foster J.T."/>
            <person name="Lindner D.L."/>
        </authorList>
    </citation>
    <scope>NUCLEOTIDE SEQUENCE [LARGE SCALE GENOMIC DNA]</scope>
    <source>
        <strain evidence="3">UAMH 10579</strain>
    </source>
</reference>
<evidence type="ECO:0000313" key="3">
    <source>
        <dbReference type="Proteomes" id="UP000091956"/>
    </source>
</evidence>
<evidence type="ECO:0000259" key="1">
    <source>
        <dbReference type="SMART" id="SM00672"/>
    </source>
</evidence>
<dbReference type="EMBL" id="KV460233">
    <property type="protein sequence ID" value="OBT95807.1"/>
    <property type="molecule type" value="Genomic_DNA"/>
</dbReference>
<proteinExistence type="predicted"/>
<dbReference type="AlphaFoldDB" id="A0A1B8GIX4"/>
<keyword evidence="3" id="KW-1185">Reference proteome</keyword>
<dbReference type="PANTHER" id="PTHR12203:SF63">
    <property type="entry name" value="GLYCOSYL TRANSFERASE CAP10 DOMAIN-CONTAINING PROTEIN"/>
    <property type="match status" value="1"/>
</dbReference>
<dbReference type="OrthoDB" id="3438706at2759"/>
<dbReference type="GeneID" id="28839830"/>
<dbReference type="InterPro" id="IPR006598">
    <property type="entry name" value="CAP10"/>
</dbReference>